<name>C8W453_DESAS</name>
<evidence type="ECO:0000313" key="1">
    <source>
        <dbReference type="EMBL" id="ACV61921.1"/>
    </source>
</evidence>
<dbReference type="AlphaFoldDB" id="C8W453"/>
<sequence length="51" mass="5665">MTLNPFQHRQVSASVELAVAHLGTVLYNKLSNHAFSFENILNYTLAGRSTC</sequence>
<dbReference type="STRING" id="485916.Dtox_1035"/>
<accession>C8W453</accession>
<dbReference type="HOGENOM" id="CLU_3098080_0_0_9"/>
<evidence type="ECO:0000313" key="2">
    <source>
        <dbReference type="Proteomes" id="UP000002217"/>
    </source>
</evidence>
<dbReference type="KEGG" id="dae:Dtox_1035"/>
<protein>
    <submittedName>
        <fullName evidence="1">Uncharacterized protein</fullName>
    </submittedName>
</protein>
<reference evidence="1 2" key="1">
    <citation type="journal article" date="2009" name="Stand. Genomic Sci.">
        <title>Complete genome sequence of Desulfotomaculum acetoxidans type strain (5575).</title>
        <authorList>
            <person name="Spring S."/>
            <person name="Lapidus A."/>
            <person name="Schroder M."/>
            <person name="Gleim D."/>
            <person name="Sims D."/>
            <person name="Meincke L."/>
            <person name="Glavina Del Rio T."/>
            <person name="Tice H."/>
            <person name="Copeland A."/>
            <person name="Cheng J.F."/>
            <person name="Lucas S."/>
            <person name="Chen F."/>
            <person name="Nolan M."/>
            <person name="Bruce D."/>
            <person name="Goodwin L."/>
            <person name="Pitluck S."/>
            <person name="Ivanova N."/>
            <person name="Mavromatis K."/>
            <person name="Mikhailova N."/>
            <person name="Pati A."/>
            <person name="Chen A."/>
            <person name="Palaniappan K."/>
            <person name="Land M."/>
            <person name="Hauser L."/>
            <person name="Chang Y.J."/>
            <person name="Jeffries C.D."/>
            <person name="Chain P."/>
            <person name="Saunders E."/>
            <person name="Brettin T."/>
            <person name="Detter J.C."/>
            <person name="Goker M."/>
            <person name="Bristow J."/>
            <person name="Eisen J.A."/>
            <person name="Markowitz V."/>
            <person name="Hugenholtz P."/>
            <person name="Kyrpides N.C."/>
            <person name="Klenk H.P."/>
            <person name="Han C."/>
        </authorList>
    </citation>
    <scope>NUCLEOTIDE SEQUENCE [LARGE SCALE GENOMIC DNA]</scope>
    <source>
        <strain evidence="2">ATCC 49208 / DSM 771 / VKM B-1644</strain>
    </source>
</reference>
<keyword evidence="2" id="KW-1185">Reference proteome</keyword>
<dbReference type="EMBL" id="CP001720">
    <property type="protein sequence ID" value="ACV61921.1"/>
    <property type="molecule type" value="Genomic_DNA"/>
</dbReference>
<gene>
    <name evidence="1" type="ordered locus">Dtox_1035</name>
</gene>
<organism evidence="1 2">
    <name type="scientific">Desulfofarcimen acetoxidans (strain ATCC 49208 / DSM 771 / KCTC 5769 / VKM B-1644 / 5575)</name>
    <name type="common">Desulfotomaculum acetoxidans</name>
    <dbReference type="NCBI Taxonomy" id="485916"/>
    <lineage>
        <taxon>Bacteria</taxon>
        <taxon>Bacillati</taxon>
        <taxon>Bacillota</taxon>
        <taxon>Clostridia</taxon>
        <taxon>Eubacteriales</taxon>
        <taxon>Peptococcaceae</taxon>
        <taxon>Desulfofarcimen</taxon>
    </lineage>
</organism>
<dbReference type="Proteomes" id="UP000002217">
    <property type="component" value="Chromosome"/>
</dbReference>
<proteinExistence type="predicted"/>